<feature type="domain" description="Peptidase C14 caspase" evidence="1">
    <location>
        <begin position="2"/>
        <end position="211"/>
    </location>
</feature>
<dbReference type="Pfam" id="PF00656">
    <property type="entry name" value="Peptidase_C14"/>
    <property type="match status" value="1"/>
</dbReference>
<dbReference type="RefSeq" id="WP_193862508.1">
    <property type="nucleotide sequence ID" value="NZ_JADDUM010000222.1"/>
</dbReference>
<proteinExistence type="predicted"/>
<keyword evidence="3" id="KW-1185">Reference proteome</keyword>
<evidence type="ECO:0000313" key="2">
    <source>
        <dbReference type="EMBL" id="MBE8593884.1"/>
    </source>
</evidence>
<organism evidence="2 3">
    <name type="scientific">Pseudomonas cyclaminis</name>
    <dbReference type="NCBI Taxonomy" id="2781239"/>
    <lineage>
        <taxon>Bacteria</taxon>
        <taxon>Pseudomonadati</taxon>
        <taxon>Pseudomonadota</taxon>
        <taxon>Gammaproteobacteria</taxon>
        <taxon>Pseudomonadales</taxon>
        <taxon>Pseudomonadaceae</taxon>
        <taxon>Pseudomonas</taxon>
    </lineage>
</organism>
<evidence type="ECO:0000259" key="1">
    <source>
        <dbReference type="Pfam" id="PF00656"/>
    </source>
</evidence>
<sequence length="469" mass="52257">MNLALLIGIDTYDRLAPLPACANDLAIMHQTLKATNKYHHIELIDNASAETAKEKLRNFFSNHNNNPHIEEIFIYFSGHGAYQDDALFCCADFDAKRAATTSISNTELDDLLRSAAPKVAVKVIDACQSGAPYIKDIDNGFFKSIKTSQLSSFICMASSQYDQYSYASNSTSHFTAAWVNAALSKTTGSVLYRDIQASLADAFASTPSQTPFFVNQGSALEQFSIVTEEMISLHAARSSNPEKKSEKSVSEIIRQQISKNDSKFVDLGEVTDSLNTSIKLLNEVQIQDTLVSEFYKKMVNPDLKLSELPRTKSFSEFGHNQGWVKKYFIDIQEETYNVPNPLSALGFGSGRESTIEKRRPLYIISTEPLPVEAIEVALNANNPSLPSYRTYIGIIHSNTETMILTATASLTQKGWDKKTLETSEIKWEYSPVTWKAIINDPTLIWARGLKQVTDIIRVNLDNLAKQPSE</sequence>
<reference evidence="2 3" key="1">
    <citation type="submission" date="2020-10" db="EMBL/GenBank/DDBJ databases">
        <title>The draft genomes of Cyclamen pathogen Pseudomonas sp.</title>
        <authorList>
            <person name="Fujikawa T."/>
            <person name="Sawada H."/>
        </authorList>
    </citation>
    <scope>NUCLEOTIDE SEQUENCE [LARGE SCALE GENOMIC DNA]</scope>
    <source>
        <strain evidence="2 3">MAFF 301449</strain>
    </source>
</reference>
<dbReference type="InterPro" id="IPR011600">
    <property type="entry name" value="Pept_C14_caspase"/>
</dbReference>
<evidence type="ECO:0000313" key="3">
    <source>
        <dbReference type="Proteomes" id="UP000613075"/>
    </source>
</evidence>
<dbReference type="InterPro" id="IPR029030">
    <property type="entry name" value="Caspase-like_dom_sf"/>
</dbReference>
<dbReference type="EMBL" id="JADDUM010000222">
    <property type="protein sequence ID" value="MBE8593884.1"/>
    <property type="molecule type" value="Genomic_DNA"/>
</dbReference>
<comment type="caution">
    <text evidence="2">The sequence shown here is derived from an EMBL/GenBank/DDBJ whole genome shotgun (WGS) entry which is preliminary data.</text>
</comment>
<gene>
    <name evidence="2" type="ORF">IQK56_24860</name>
</gene>
<accession>A0ABR9T052</accession>
<dbReference type="Proteomes" id="UP000613075">
    <property type="component" value="Unassembled WGS sequence"/>
</dbReference>
<name>A0ABR9T052_9PSED</name>
<protein>
    <submittedName>
        <fullName evidence="2">Caspase family protein</fullName>
    </submittedName>
</protein>
<dbReference type="Gene3D" id="3.40.50.1460">
    <property type="match status" value="1"/>
</dbReference>
<dbReference type="SUPFAM" id="SSF52129">
    <property type="entry name" value="Caspase-like"/>
    <property type="match status" value="1"/>
</dbReference>